<accession>A0ABT0RGH7</accession>
<dbReference type="Proteomes" id="UP001165343">
    <property type="component" value="Unassembled WGS sequence"/>
</dbReference>
<gene>
    <name evidence="1" type="ORF">LZ519_08660</name>
</gene>
<comment type="caution">
    <text evidence="1">The sequence shown here is derived from an EMBL/GenBank/DDBJ whole genome shotgun (WGS) entry which is preliminary data.</text>
</comment>
<keyword evidence="2" id="KW-1185">Reference proteome</keyword>
<evidence type="ECO:0000313" key="2">
    <source>
        <dbReference type="Proteomes" id="UP001165343"/>
    </source>
</evidence>
<dbReference type="RefSeq" id="WP_249868278.1">
    <property type="nucleotide sequence ID" value="NZ_JAMGBC010000001.1"/>
</dbReference>
<organism evidence="1 2">
    <name type="scientific">Sphingomonas anseongensis</name>
    <dbReference type="NCBI Taxonomy" id="2908207"/>
    <lineage>
        <taxon>Bacteria</taxon>
        <taxon>Pseudomonadati</taxon>
        <taxon>Pseudomonadota</taxon>
        <taxon>Alphaproteobacteria</taxon>
        <taxon>Sphingomonadales</taxon>
        <taxon>Sphingomonadaceae</taxon>
        <taxon>Sphingomonas</taxon>
    </lineage>
</organism>
<dbReference type="Pfam" id="PF13773">
    <property type="entry name" value="DUF4170"/>
    <property type="match status" value="1"/>
</dbReference>
<evidence type="ECO:0000313" key="1">
    <source>
        <dbReference type="EMBL" id="MCL6679379.1"/>
    </source>
</evidence>
<dbReference type="InterPro" id="IPR025226">
    <property type="entry name" value="DUF4170"/>
</dbReference>
<sequence>MGQRYWVIGGEFRDCEFDEVVPGTEEISGPFNDEVKARMEWQRLTFRDHRGATERYTICVEPVRL</sequence>
<proteinExistence type="predicted"/>
<name>A0ABT0RGH7_9SPHN</name>
<protein>
    <submittedName>
        <fullName evidence="1">Uncharacterized protein</fullName>
    </submittedName>
</protein>
<reference evidence="1" key="1">
    <citation type="submission" date="2022-05" db="EMBL/GenBank/DDBJ databases">
        <authorList>
            <person name="Jo J.-H."/>
            <person name="Im W.-T."/>
        </authorList>
    </citation>
    <scope>NUCLEOTIDE SEQUENCE</scope>
    <source>
        <strain evidence="1">RG327</strain>
    </source>
</reference>
<dbReference type="Gene3D" id="3.30.70.2400">
    <property type="entry name" value="Uncharacterised protein PF13773, DUF4170"/>
    <property type="match status" value="1"/>
</dbReference>
<dbReference type="EMBL" id="JAMGBC010000001">
    <property type="protein sequence ID" value="MCL6679379.1"/>
    <property type="molecule type" value="Genomic_DNA"/>
</dbReference>